<reference evidence="3 4" key="1">
    <citation type="journal article" date="2024" name="Science">
        <title>Giant polyketide synthase enzymes in the biosynthesis of giant marine polyether toxins.</title>
        <authorList>
            <person name="Fallon T.R."/>
            <person name="Shende V.V."/>
            <person name="Wierzbicki I.H."/>
            <person name="Pendleton A.L."/>
            <person name="Watervoot N.F."/>
            <person name="Auber R.P."/>
            <person name="Gonzalez D.J."/>
            <person name="Wisecaver J.H."/>
            <person name="Moore B.S."/>
        </authorList>
    </citation>
    <scope>NUCLEOTIDE SEQUENCE [LARGE SCALE GENOMIC DNA]</scope>
    <source>
        <strain evidence="3 4">12B1</strain>
    </source>
</reference>
<dbReference type="PROSITE" id="PS00018">
    <property type="entry name" value="EF_HAND_1"/>
    <property type="match status" value="1"/>
</dbReference>
<evidence type="ECO:0000313" key="3">
    <source>
        <dbReference type="EMBL" id="KAL1529098.1"/>
    </source>
</evidence>
<protein>
    <recommendedName>
        <fullName evidence="2">EF-hand domain-containing protein</fullName>
    </recommendedName>
</protein>
<dbReference type="InterPro" id="IPR011992">
    <property type="entry name" value="EF-hand-dom_pair"/>
</dbReference>
<dbReference type="Gene3D" id="1.10.238.10">
    <property type="entry name" value="EF-hand"/>
    <property type="match status" value="1"/>
</dbReference>
<dbReference type="PROSITE" id="PS50222">
    <property type="entry name" value="EF_HAND_2"/>
    <property type="match status" value="1"/>
</dbReference>
<dbReference type="AlphaFoldDB" id="A0AB34K3J8"/>
<feature type="domain" description="EF-hand" evidence="2">
    <location>
        <begin position="25"/>
        <end position="60"/>
    </location>
</feature>
<evidence type="ECO:0000256" key="1">
    <source>
        <dbReference type="ARBA" id="ARBA00022837"/>
    </source>
</evidence>
<proteinExistence type="predicted"/>
<comment type="caution">
    <text evidence="3">The sequence shown here is derived from an EMBL/GenBank/DDBJ whole genome shotgun (WGS) entry which is preliminary data.</text>
</comment>
<dbReference type="EMBL" id="JBGBPQ010000001">
    <property type="protein sequence ID" value="KAL1529098.1"/>
    <property type="molecule type" value="Genomic_DNA"/>
</dbReference>
<evidence type="ECO:0000259" key="2">
    <source>
        <dbReference type="PROSITE" id="PS50222"/>
    </source>
</evidence>
<name>A0AB34K3J8_PRYPA</name>
<accession>A0AB34K3J8</accession>
<dbReference type="Proteomes" id="UP001515480">
    <property type="component" value="Unassembled WGS sequence"/>
</dbReference>
<dbReference type="InterPro" id="IPR002048">
    <property type="entry name" value="EF_hand_dom"/>
</dbReference>
<dbReference type="GO" id="GO:0005509">
    <property type="term" value="F:calcium ion binding"/>
    <property type="evidence" value="ECO:0007669"/>
    <property type="project" value="InterPro"/>
</dbReference>
<keyword evidence="1" id="KW-0106">Calcium</keyword>
<evidence type="ECO:0000313" key="4">
    <source>
        <dbReference type="Proteomes" id="UP001515480"/>
    </source>
</evidence>
<dbReference type="SUPFAM" id="SSF47473">
    <property type="entry name" value="EF-hand"/>
    <property type="match status" value="1"/>
</dbReference>
<keyword evidence="4" id="KW-1185">Reference proteome</keyword>
<dbReference type="InterPro" id="IPR018247">
    <property type="entry name" value="EF_Hand_1_Ca_BS"/>
</dbReference>
<organism evidence="3 4">
    <name type="scientific">Prymnesium parvum</name>
    <name type="common">Toxic golden alga</name>
    <dbReference type="NCBI Taxonomy" id="97485"/>
    <lineage>
        <taxon>Eukaryota</taxon>
        <taxon>Haptista</taxon>
        <taxon>Haptophyta</taxon>
        <taxon>Prymnesiophyceae</taxon>
        <taxon>Prymnesiales</taxon>
        <taxon>Prymnesiaceae</taxon>
        <taxon>Prymnesium</taxon>
    </lineage>
</organism>
<sequence length="233" mass="24915">MASLADIQTKLLNKLESKLPGGKSVTPMILKKMLNHFDGDQDGVISLSEFIQATNGKIETDEAEFLFLFWDSAAGKQEPQGYIEIDLAVQDLLSSMPQYTTLLQGKDLADISGQSKGNRPSQVGGIFGGGSYAAESEREILSARNRAYLANAPAKSDIQVEFKKPVNNASSIEGGIFAMQGEPNAPKVLSRSNRSNQSSVQGGIFAENVAVYAPPSRTGRNPNKSSIEGGIFG</sequence>
<gene>
    <name evidence="3" type="ORF">AB1Y20_000058</name>
</gene>